<comment type="caution">
    <text evidence="2">The sequence shown here is derived from an EMBL/GenBank/DDBJ whole genome shotgun (WGS) entry which is preliminary data.</text>
</comment>
<dbReference type="EMBL" id="BBYR01000079">
    <property type="protein sequence ID" value="GAP38568.1"/>
    <property type="molecule type" value="Genomic_DNA"/>
</dbReference>
<feature type="chain" id="PRO_5005513789" evidence="1">
    <location>
        <begin position="28"/>
        <end position="139"/>
    </location>
</feature>
<dbReference type="RefSeq" id="WP_054022431.1">
    <property type="nucleotide sequence ID" value="NZ_BBYR01000079.1"/>
</dbReference>
<dbReference type="Proteomes" id="UP000037660">
    <property type="component" value="Unassembled WGS sequence"/>
</dbReference>
<feature type="signal peptide" evidence="1">
    <location>
        <begin position="1"/>
        <end position="27"/>
    </location>
</feature>
<proteinExistence type="predicted"/>
<gene>
    <name evidence="2" type="ORF">ISF6_5026</name>
</gene>
<sequence>MRLPRLPSALPSLVAAALAGAGAPTSAANVHLSFIGAPGSGTRATCELTVQARNGMGQPIRALVAEARAVHAASGQALGGGLNAATFSRLAPGATAETPVGTVNAPCGRVRLQPVTVQCTTRGCEPGLAQQGLAGIAAR</sequence>
<keyword evidence="1" id="KW-0732">Signal</keyword>
<name>A0A0K8P7D2_PISS1</name>
<reference evidence="3" key="1">
    <citation type="submission" date="2015-07" db="EMBL/GenBank/DDBJ databases">
        <title>Discovery of a poly(ethylene terephthalate assimilation.</title>
        <authorList>
            <person name="Yoshida S."/>
            <person name="Hiraga K."/>
            <person name="Takehana T."/>
            <person name="Taniguchi I."/>
            <person name="Yamaji H."/>
            <person name="Maeda Y."/>
            <person name="Toyohara K."/>
            <person name="Miyamoto K."/>
            <person name="Kimura Y."/>
            <person name="Oda K."/>
        </authorList>
    </citation>
    <scope>NUCLEOTIDE SEQUENCE [LARGE SCALE GENOMIC DNA]</scope>
    <source>
        <strain evidence="3">NBRC 110686 / TISTR 2288 / 201-F6</strain>
    </source>
</reference>
<accession>A0A0K8P7D2</accession>
<evidence type="ECO:0000313" key="2">
    <source>
        <dbReference type="EMBL" id="GAP38568.1"/>
    </source>
</evidence>
<evidence type="ECO:0000256" key="1">
    <source>
        <dbReference type="SAM" id="SignalP"/>
    </source>
</evidence>
<organism evidence="2 3">
    <name type="scientific">Piscinibacter sakaiensis</name>
    <name type="common">Ideonella sakaiensis</name>
    <dbReference type="NCBI Taxonomy" id="1547922"/>
    <lineage>
        <taxon>Bacteria</taxon>
        <taxon>Pseudomonadati</taxon>
        <taxon>Pseudomonadota</taxon>
        <taxon>Betaproteobacteria</taxon>
        <taxon>Burkholderiales</taxon>
        <taxon>Sphaerotilaceae</taxon>
        <taxon>Piscinibacter</taxon>
    </lineage>
</organism>
<evidence type="ECO:0000313" key="3">
    <source>
        <dbReference type="Proteomes" id="UP000037660"/>
    </source>
</evidence>
<reference evidence="2 3" key="2">
    <citation type="journal article" date="2016" name="Science">
        <title>A bacterium that degrades and assimilates poly(ethylene terephthalate).</title>
        <authorList>
            <person name="Yoshida S."/>
            <person name="Hiraga K."/>
            <person name="Takehana T."/>
            <person name="Taniguchi I."/>
            <person name="Yamaji H."/>
            <person name="Maeda Y."/>
            <person name="Toyohara K."/>
            <person name="Miyamoto K."/>
            <person name="Kimura Y."/>
            <person name="Oda K."/>
        </authorList>
    </citation>
    <scope>NUCLEOTIDE SEQUENCE [LARGE SCALE GENOMIC DNA]</scope>
    <source>
        <strain evidence="3">NBRC 110686 / TISTR 2288 / 201-F6</strain>
    </source>
</reference>
<dbReference type="STRING" id="1547922.ISF6_5026"/>
<dbReference type="AlphaFoldDB" id="A0A0K8P7D2"/>
<protein>
    <submittedName>
        <fullName evidence="2">Uncharacterized protein</fullName>
    </submittedName>
</protein>
<keyword evidence="3" id="KW-1185">Reference proteome</keyword>